<sequence length="253" mass="26283">MSEKDDVTAAELALGLLEGDERAAAQRRVLSDPEFAAEVEKWRDHFATLFPQVPEAEPPASLEARILAANDPVPAARSKGPGLWRPAAIVASLGLVGLTTMTLVQQPSSTAYEDAAEMSVPSMADEQVTAETETMANADLGTERAIAAAPLIASFTVAGFDQPRVAIYNAASETLTMPGDMPIPAGHSAQLWAELDGKAVALGTFAAVDGGVAASTTRELPAGTVLMISFEPEGQPVTNISGEVVAEGRLTTV</sequence>
<evidence type="ECO:0000256" key="2">
    <source>
        <dbReference type="ARBA" id="ARBA00022692"/>
    </source>
</evidence>
<comment type="caution">
    <text evidence="5">The sequence shown here is derived from an EMBL/GenBank/DDBJ whole genome shotgun (WGS) entry which is preliminary data.</text>
</comment>
<dbReference type="EMBL" id="JAMSHT010000001">
    <property type="protein sequence ID" value="MCM8557420.1"/>
    <property type="molecule type" value="Genomic_DNA"/>
</dbReference>
<dbReference type="Proteomes" id="UP001155128">
    <property type="component" value="Unassembled WGS sequence"/>
</dbReference>
<evidence type="ECO:0000256" key="3">
    <source>
        <dbReference type="ARBA" id="ARBA00022989"/>
    </source>
</evidence>
<dbReference type="Gene3D" id="1.10.10.1320">
    <property type="entry name" value="Anti-sigma factor, zinc-finger domain"/>
    <property type="match status" value="1"/>
</dbReference>
<evidence type="ECO:0000256" key="1">
    <source>
        <dbReference type="ARBA" id="ARBA00004167"/>
    </source>
</evidence>
<dbReference type="RefSeq" id="WP_252113463.1">
    <property type="nucleotide sequence ID" value="NZ_JAMSHT010000001.1"/>
</dbReference>
<comment type="subcellular location">
    <subcellularLocation>
        <location evidence="1">Membrane</location>
        <topology evidence="1">Single-pass membrane protein</topology>
    </subcellularLocation>
</comment>
<dbReference type="AlphaFoldDB" id="A0A9X2EH34"/>
<accession>A0A9X2EH34</accession>
<reference evidence="5" key="1">
    <citation type="submission" date="2022-06" db="EMBL/GenBank/DDBJ databases">
        <title>Sphingomicrobium sedimins sp. nov., a marine bacterium isolated from tidal flat.</title>
        <authorList>
            <person name="Kim C.-H."/>
            <person name="Yoo Y."/>
            <person name="Kim J.-J."/>
        </authorList>
    </citation>
    <scope>NUCLEOTIDE SEQUENCE</scope>
    <source>
        <strain evidence="5">GRR-S6-50</strain>
    </source>
</reference>
<proteinExistence type="predicted"/>
<dbReference type="InterPro" id="IPR041916">
    <property type="entry name" value="Anti_sigma_zinc_sf"/>
</dbReference>
<dbReference type="InterPro" id="IPR051474">
    <property type="entry name" value="Anti-sigma-K/W_factor"/>
</dbReference>
<protein>
    <recommendedName>
        <fullName evidence="7">Anti-sigma factor</fullName>
    </recommendedName>
</protein>
<keyword evidence="6" id="KW-1185">Reference proteome</keyword>
<keyword evidence="4" id="KW-0472">Membrane</keyword>
<keyword evidence="2" id="KW-0812">Transmembrane</keyword>
<keyword evidence="3" id="KW-1133">Transmembrane helix</keyword>
<evidence type="ECO:0000313" key="6">
    <source>
        <dbReference type="Proteomes" id="UP001155128"/>
    </source>
</evidence>
<evidence type="ECO:0000256" key="4">
    <source>
        <dbReference type="ARBA" id="ARBA00023136"/>
    </source>
</evidence>
<dbReference type="GO" id="GO:0016989">
    <property type="term" value="F:sigma factor antagonist activity"/>
    <property type="evidence" value="ECO:0007669"/>
    <property type="project" value="TreeGrafter"/>
</dbReference>
<organism evidence="5 6">
    <name type="scientific">Sphingomicrobium sediminis</name>
    <dbReference type="NCBI Taxonomy" id="2950949"/>
    <lineage>
        <taxon>Bacteria</taxon>
        <taxon>Pseudomonadati</taxon>
        <taxon>Pseudomonadota</taxon>
        <taxon>Alphaproteobacteria</taxon>
        <taxon>Sphingomonadales</taxon>
        <taxon>Sphingomonadaceae</taxon>
        <taxon>Sphingomicrobium</taxon>
    </lineage>
</organism>
<dbReference type="PANTHER" id="PTHR37461:SF1">
    <property type="entry name" value="ANTI-SIGMA-K FACTOR RSKA"/>
    <property type="match status" value="1"/>
</dbReference>
<dbReference type="PANTHER" id="PTHR37461">
    <property type="entry name" value="ANTI-SIGMA-K FACTOR RSKA"/>
    <property type="match status" value="1"/>
</dbReference>
<gene>
    <name evidence="5" type="ORF">NDO55_06265</name>
</gene>
<evidence type="ECO:0008006" key="7">
    <source>
        <dbReference type="Google" id="ProtNLM"/>
    </source>
</evidence>
<name>A0A9X2EH34_9SPHN</name>
<dbReference type="GO" id="GO:0006417">
    <property type="term" value="P:regulation of translation"/>
    <property type="evidence" value="ECO:0007669"/>
    <property type="project" value="TreeGrafter"/>
</dbReference>
<dbReference type="GO" id="GO:0016020">
    <property type="term" value="C:membrane"/>
    <property type="evidence" value="ECO:0007669"/>
    <property type="project" value="UniProtKB-SubCell"/>
</dbReference>
<evidence type="ECO:0000313" key="5">
    <source>
        <dbReference type="EMBL" id="MCM8557420.1"/>
    </source>
</evidence>